<keyword evidence="3" id="KW-1185">Reference proteome</keyword>
<accession>A0ABY6YAH6</accession>
<organism evidence="2 3">
    <name type="scientific">Burkholderia aenigmatica</name>
    <dbReference type="NCBI Taxonomy" id="2015348"/>
    <lineage>
        <taxon>Bacteria</taxon>
        <taxon>Pseudomonadati</taxon>
        <taxon>Pseudomonadota</taxon>
        <taxon>Betaproteobacteria</taxon>
        <taxon>Burkholderiales</taxon>
        <taxon>Burkholderiaceae</taxon>
        <taxon>Burkholderia</taxon>
        <taxon>Burkholderia cepacia complex</taxon>
    </lineage>
</organism>
<feature type="region of interest" description="Disordered" evidence="1">
    <location>
        <begin position="1"/>
        <end position="25"/>
    </location>
</feature>
<gene>
    <name evidence="2" type="ORF">BLA17378_08187</name>
</gene>
<reference evidence="2 3" key="1">
    <citation type="submission" date="2019-09" db="EMBL/GenBank/DDBJ databases">
        <authorList>
            <person name="Depoorter E."/>
        </authorList>
    </citation>
    <scope>NUCLEOTIDE SEQUENCE [LARGE SCALE GENOMIC DNA]</scope>
    <source>
        <strain evidence="2 3">R-17378</strain>
    </source>
</reference>
<sequence>MGGTEVQTRVAPLANGNFGGSGLQPPHPSELRAHHIVQRIAPHEVRLMSQLLKYLKPGSLLDGNTCGFTLYDKWWPISRSDSFTLGEAVYASIE</sequence>
<dbReference type="Proteomes" id="UP000494120">
    <property type="component" value="Unassembled WGS sequence"/>
</dbReference>
<evidence type="ECO:0000256" key="1">
    <source>
        <dbReference type="SAM" id="MobiDB-lite"/>
    </source>
</evidence>
<comment type="caution">
    <text evidence="2">The sequence shown here is derived from an EMBL/GenBank/DDBJ whole genome shotgun (WGS) entry which is preliminary data.</text>
</comment>
<dbReference type="EMBL" id="CABVQG010000060">
    <property type="protein sequence ID" value="VWD43113.1"/>
    <property type="molecule type" value="Genomic_DNA"/>
</dbReference>
<name>A0ABY6YAH6_9BURK</name>
<protein>
    <submittedName>
        <fullName evidence="2">Glutamate synthase</fullName>
    </submittedName>
</protein>
<evidence type="ECO:0000313" key="2">
    <source>
        <dbReference type="EMBL" id="VWD43113.1"/>
    </source>
</evidence>
<proteinExistence type="predicted"/>
<evidence type="ECO:0000313" key="3">
    <source>
        <dbReference type="Proteomes" id="UP000494120"/>
    </source>
</evidence>